<organism evidence="1 2">
    <name type="scientific">Rhododendron molle</name>
    <name type="common">Chinese azalea</name>
    <name type="synonym">Azalea mollis</name>
    <dbReference type="NCBI Taxonomy" id="49168"/>
    <lineage>
        <taxon>Eukaryota</taxon>
        <taxon>Viridiplantae</taxon>
        <taxon>Streptophyta</taxon>
        <taxon>Embryophyta</taxon>
        <taxon>Tracheophyta</taxon>
        <taxon>Spermatophyta</taxon>
        <taxon>Magnoliopsida</taxon>
        <taxon>eudicotyledons</taxon>
        <taxon>Gunneridae</taxon>
        <taxon>Pentapetalae</taxon>
        <taxon>asterids</taxon>
        <taxon>Ericales</taxon>
        <taxon>Ericaceae</taxon>
        <taxon>Ericoideae</taxon>
        <taxon>Rhodoreae</taxon>
        <taxon>Rhododendron</taxon>
    </lineage>
</organism>
<keyword evidence="2" id="KW-1185">Reference proteome</keyword>
<name>A0ACC0LJ74_RHOML</name>
<dbReference type="EMBL" id="CM046399">
    <property type="protein sequence ID" value="KAI8528760.1"/>
    <property type="molecule type" value="Genomic_DNA"/>
</dbReference>
<reference evidence="1" key="1">
    <citation type="submission" date="2022-02" db="EMBL/GenBank/DDBJ databases">
        <title>Plant Genome Project.</title>
        <authorList>
            <person name="Zhang R.-G."/>
        </authorList>
    </citation>
    <scope>NUCLEOTIDE SEQUENCE</scope>
    <source>
        <strain evidence="1">AT1</strain>
    </source>
</reference>
<evidence type="ECO:0000313" key="1">
    <source>
        <dbReference type="EMBL" id="KAI8528760.1"/>
    </source>
</evidence>
<dbReference type="Proteomes" id="UP001062846">
    <property type="component" value="Chromosome 12"/>
</dbReference>
<comment type="caution">
    <text evidence="1">The sequence shown here is derived from an EMBL/GenBank/DDBJ whole genome shotgun (WGS) entry which is preliminary data.</text>
</comment>
<accession>A0ACC0LJ74</accession>
<protein>
    <submittedName>
        <fullName evidence="1">Uncharacterized protein</fullName>
    </submittedName>
</protein>
<evidence type="ECO:0000313" key="2">
    <source>
        <dbReference type="Proteomes" id="UP001062846"/>
    </source>
</evidence>
<sequence>MVAKNYSWPRRIIIGLEELLLAAKNCSWPQHELFFAAKSNSLQPRVIRAKSNWLRSRVIRCGQELEIEEVDKAISCLVMLEKQASQATQRPRMLSLVGLSKLLKSSSRPKWPPSFSIKQDLGQMAVMLGDSPSSSQAAPACTRSSEALKTPSLEFETLVKYLEQVPNQLGQFASSKIPLSRT</sequence>
<proteinExistence type="predicted"/>
<gene>
    <name evidence="1" type="ORF">RHMOL_Rhmol12G0172400</name>
</gene>